<dbReference type="Pfam" id="PF05656">
    <property type="entry name" value="DUF805"/>
    <property type="match status" value="1"/>
</dbReference>
<proteinExistence type="predicted"/>
<dbReference type="PANTHER" id="PTHR34980:SF2">
    <property type="entry name" value="INNER MEMBRANE PROTEIN YHAH-RELATED"/>
    <property type="match status" value="1"/>
</dbReference>
<accession>A0ABS4XH64</accession>
<dbReference type="RefSeq" id="WP_210000359.1">
    <property type="nucleotide sequence ID" value="NZ_BAAAJY010000001.1"/>
</dbReference>
<keyword evidence="4" id="KW-1185">Reference proteome</keyword>
<evidence type="ECO:0000313" key="3">
    <source>
        <dbReference type="EMBL" id="MBP2387817.1"/>
    </source>
</evidence>
<organism evidence="3 4">
    <name type="scientific">Paeniglutamicibacter kerguelensis</name>
    <dbReference type="NCBI Taxonomy" id="254788"/>
    <lineage>
        <taxon>Bacteria</taxon>
        <taxon>Bacillati</taxon>
        <taxon>Actinomycetota</taxon>
        <taxon>Actinomycetes</taxon>
        <taxon>Micrococcales</taxon>
        <taxon>Micrococcaceae</taxon>
        <taxon>Paeniglutamicibacter</taxon>
    </lineage>
</organism>
<evidence type="ECO:0000256" key="2">
    <source>
        <dbReference type="SAM" id="Phobius"/>
    </source>
</evidence>
<dbReference type="EMBL" id="JAGIOF010000001">
    <property type="protein sequence ID" value="MBP2387817.1"/>
    <property type="molecule type" value="Genomic_DNA"/>
</dbReference>
<evidence type="ECO:0000256" key="1">
    <source>
        <dbReference type="SAM" id="MobiDB-lite"/>
    </source>
</evidence>
<name>A0ABS4XH64_9MICC</name>
<sequence length="166" mass="17504">MSHPAYPPGNPGSSTPQDPLDLPRYGAGFGEAVKRYFKKYATFSGRASRSEYWWIAVLNALVGIVAVAAMIMGGAFNFEPNSAGMPPGAIPGVLLLTLYGLATIIPGLALMVRRLHDGNFSGWLVLLPLAPLFGSLAILILALMPSNPAGARFDKGQARPTGQPTP</sequence>
<protein>
    <submittedName>
        <fullName evidence="3">Uncharacterized membrane protein YhaH (DUF805 family)</fullName>
    </submittedName>
</protein>
<comment type="caution">
    <text evidence="3">The sequence shown here is derived from an EMBL/GenBank/DDBJ whole genome shotgun (WGS) entry which is preliminary data.</text>
</comment>
<reference evidence="3 4" key="1">
    <citation type="submission" date="2021-03" db="EMBL/GenBank/DDBJ databases">
        <title>Sequencing the genomes of 1000 actinobacteria strains.</title>
        <authorList>
            <person name="Klenk H.-P."/>
        </authorList>
    </citation>
    <scope>NUCLEOTIDE SEQUENCE [LARGE SCALE GENOMIC DNA]</scope>
    <source>
        <strain evidence="3 4">DSM 15797</strain>
    </source>
</reference>
<gene>
    <name evidence="3" type="ORF">JOF47_003328</name>
</gene>
<dbReference type="Proteomes" id="UP001296993">
    <property type="component" value="Unassembled WGS sequence"/>
</dbReference>
<evidence type="ECO:0000313" key="4">
    <source>
        <dbReference type="Proteomes" id="UP001296993"/>
    </source>
</evidence>
<dbReference type="PANTHER" id="PTHR34980">
    <property type="entry name" value="INNER MEMBRANE PROTEIN-RELATED-RELATED"/>
    <property type="match status" value="1"/>
</dbReference>
<keyword evidence="2" id="KW-0472">Membrane</keyword>
<keyword evidence="2" id="KW-0812">Transmembrane</keyword>
<feature type="transmembrane region" description="Helical" evidence="2">
    <location>
        <begin position="52"/>
        <end position="76"/>
    </location>
</feature>
<keyword evidence="2" id="KW-1133">Transmembrane helix</keyword>
<feature type="transmembrane region" description="Helical" evidence="2">
    <location>
        <begin position="123"/>
        <end position="144"/>
    </location>
</feature>
<feature type="transmembrane region" description="Helical" evidence="2">
    <location>
        <begin position="88"/>
        <end position="111"/>
    </location>
</feature>
<feature type="compositionally biased region" description="Pro residues" evidence="1">
    <location>
        <begin position="1"/>
        <end position="10"/>
    </location>
</feature>
<feature type="region of interest" description="Disordered" evidence="1">
    <location>
        <begin position="1"/>
        <end position="20"/>
    </location>
</feature>
<dbReference type="InterPro" id="IPR008523">
    <property type="entry name" value="DUF805"/>
</dbReference>